<gene>
    <name evidence="1" type="ORF">ABDB84_06950</name>
</gene>
<protein>
    <submittedName>
        <fullName evidence="1">GxxExxY protein</fullName>
    </submittedName>
</protein>
<reference evidence="1 2" key="1">
    <citation type="journal article" date="2018" name="Int. J. Syst. Evol. Microbiol.">
        <title>Uliginosibacterium sediminicola sp. nov., isolated from freshwater sediment.</title>
        <authorList>
            <person name="Hwang W.M."/>
            <person name="Kim S.M."/>
            <person name="Kang K."/>
            <person name="Ahn T.Y."/>
        </authorList>
    </citation>
    <scope>NUCLEOTIDE SEQUENCE [LARGE SCALE GENOMIC DNA]</scope>
    <source>
        <strain evidence="1 2">M1-21</strain>
    </source>
</reference>
<dbReference type="EMBL" id="JBDIVE010000002">
    <property type="protein sequence ID" value="MEN3068212.1"/>
    <property type="molecule type" value="Genomic_DNA"/>
</dbReference>
<proteinExistence type="predicted"/>
<evidence type="ECO:0000313" key="2">
    <source>
        <dbReference type="Proteomes" id="UP001410394"/>
    </source>
</evidence>
<dbReference type="NCBIfam" id="TIGR04256">
    <property type="entry name" value="GxxExxY"/>
    <property type="match status" value="1"/>
</dbReference>
<dbReference type="Proteomes" id="UP001410394">
    <property type="component" value="Unassembled WGS sequence"/>
</dbReference>
<organism evidence="1 2">
    <name type="scientific">Uliginosibacterium sediminicola</name>
    <dbReference type="NCBI Taxonomy" id="2024550"/>
    <lineage>
        <taxon>Bacteria</taxon>
        <taxon>Pseudomonadati</taxon>
        <taxon>Pseudomonadota</taxon>
        <taxon>Betaproteobacteria</taxon>
        <taxon>Rhodocyclales</taxon>
        <taxon>Zoogloeaceae</taxon>
        <taxon>Uliginosibacterium</taxon>
    </lineage>
</organism>
<name>A0ABU9YWV2_9RHOO</name>
<dbReference type="Pfam" id="PF13366">
    <property type="entry name" value="PDDEXK_3"/>
    <property type="match status" value="1"/>
</dbReference>
<accession>A0ABU9YWV2</accession>
<dbReference type="RefSeq" id="WP_345918971.1">
    <property type="nucleotide sequence ID" value="NZ_JBDIVE010000002.1"/>
</dbReference>
<evidence type="ECO:0000313" key="1">
    <source>
        <dbReference type="EMBL" id="MEN3068212.1"/>
    </source>
</evidence>
<dbReference type="InterPro" id="IPR026350">
    <property type="entry name" value="GxxExxY"/>
</dbReference>
<comment type="caution">
    <text evidence="1">The sequence shown here is derived from an EMBL/GenBank/DDBJ whole genome shotgun (WGS) entry which is preliminary data.</text>
</comment>
<sequence length="125" mass="13915">MELEELSHAVIGAAMEVHSQLGPGLLEALYVEALHCELRLRGISAQREVEVPVMYKHLQLGQTLRLDLLVDDRLIVEAKSSDEIHPVHAAQLLTYLKLSDKRLGLLLNFNVASMRQGIKRVANGV</sequence>
<keyword evidence="2" id="KW-1185">Reference proteome</keyword>